<dbReference type="Proteomes" id="UP000003835">
    <property type="component" value="Unassembled WGS sequence"/>
</dbReference>
<dbReference type="AlphaFoldDB" id="B4VJ57"/>
<accession>B4VJ57</accession>
<dbReference type="EMBL" id="DS989842">
    <property type="protein sequence ID" value="EDX78265.1"/>
    <property type="molecule type" value="Genomic_DNA"/>
</dbReference>
<gene>
    <name evidence="1" type="ORF">MC7420_8003</name>
</gene>
<dbReference type="HOGENOM" id="CLU_2971601_0_0_3"/>
<protein>
    <submittedName>
        <fullName evidence="1">Uncharacterized protein</fullName>
    </submittedName>
</protein>
<proteinExistence type="predicted"/>
<evidence type="ECO:0000313" key="2">
    <source>
        <dbReference type="Proteomes" id="UP000003835"/>
    </source>
</evidence>
<sequence length="58" mass="6681">MDVRSHLAKTAQRLTSLGILCLCVPVYQNYQYYVTTCTPVTLEQYNFAQIELSVNFCE</sequence>
<dbReference type="STRING" id="118168.MC7420_8003"/>
<organism evidence="1 2">
    <name type="scientific">Coleofasciculus chthonoplastes PCC 7420</name>
    <dbReference type="NCBI Taxonomy" id="118168"/>
    <lineage>
        <taxon>Bacteria</taxon>
        <taxon>Bacillati</taxon>
        <taxon>Cyanobacteriota</taxon>
        <taxon>Cyanophyceae</taxon>
        <taxon>Coleofasciculales</taxon>
        <taxon>Coleofasciculaceae</taxon>
        <taxon>Coleofasciculus</taxon>
    </lineage>
</organism>
<name>B4VJ57_9CYAN</name>
<keyword evidence="2" id="KW-1185">Reference proteome</keyword>
<evidence type="ECO:0000313" key="1">
    <source>
        <dbReference type="EMBL" id="EDX78265.1"/>
    </source>
</evidence>
<reference evidence="1 2" key="1">
    <citation type="submission" date="2008-07" db="EMBL/GenBank/DDBJ databases">
        <authorList>
            <person name="Tandeau de Marsac N."/>
            <person name="Ferriera S."/>
            <person name="Johnson J."/>
            <person name="Kravitz S."/>
            <person name="Beeson K."/>
            <person name="Sutton G."/>
            <person name="Rogers Y.-H."/>
            <person name="Friedman R."/>
            <person name="Frazier M."/>
            <person name="Venter J.C."/>
        </authorList>
    </citation>
    <scope>NUCLEOTIDE SEQUENCE [LARGE SCALE GENOMIC DNA]</scope>
    <source>
        <strain evidence="1 2">PCC 7420</strain>
    </source>
</reference>